<comment type="caution">
    <text evidence="1">The sequence shown here is derived from an EMBL/GenBank/DDBJ whole genome shotgun (WGS) entry which is preliminary data.</text>
</comment>
<gene>
    <name evidence="1" type="ORF">NPIL_380721</name>
</gene>
<evidence type="ECO:0000313" key="1">
    <source>
        <dbReference type="EMBL" id="GFU19902.1"/>
    </source>
</evidence>
<proteinExistence type="predicted"/>
<protein>
    <submittedName>
        <fullName evidence="1">Uncharacterized protein</fullName>
    </submittedName>
</protein>
<keyword evidence="2" id="KW-1185">Reference proteome</keyword>
<sequence length="130" mass="14789">MVDRNPFETVIETYDVVVGRTKPAGCSLLLLMKPPWDAELPRTENDEWSLMCNLKVRKLEGKILQHNSVSAAETKLRLRQVQEEGLLNVIFLFEDTGRYSVLVKVSTELQTTTQENRLANTCGLTACWSF</sequence>
<dbReference type="AlphaFoldDB" id="A0A8X6QDQ6"/>
<dbReference type="Proteomes" id="UP000887013">
    <property type="component" value="Unassembled WGS sequence"/>
</dbReference>
<reference evidence="1" key="1">
    <citation type="submission" date="2020-08" db="EMBL/GenBank/DDBJ databases">
        <title>Multicomponent nature underlies the extraordinary mechanical properties of spider dragline silk.</title>
        <authorList>
            <person name="Kono N."/>
            <person name="Nakamura H."/>
            <person name="Mori M."/>
            <person name="Yoshida Y."/>
            <person name="Ohtoshi R."/>
            <person name="Malay A.D."/>
            <person name="Moran D.A.P."/>
            <person name="Tomita M."/>
            <person name="Numata K."/>
            <person name="Arakawa K."/>
        </authorList>
    </citation>
    <scope>NUCLEOTIDE SEQUENCE</scope>
</reference>
<name>A0A8X6QDQ6_NEPPI</name>
<accession>A0A8X6QDQ6</accession>
<evidence type="ECO:0000313" key="2">
    <source>
        <dbReference type="Proteomes" id="UP000887013"/>
    </source>
</evidence>
<dbReference type="EMBL" id="BMAW01127139">
    <property type="protein sequence ID" value="GFU19902.1"/>
    <property type="molecule type" value="Genomic_DNA"/>
</dbReference>
<organism evidence="1 2">
    <name type="scientific">Nephila pilipes</name>
    <name type="common">Giant wood spider</name>
    <name type="synonym">Nephila maculata</name>
    <dbReference type="NCBI Taxonomy" id="299642"/>
    <lineage>
        <taxon>Eukaryota</taxon>
        <taxon>Metazoa</taxon>
        <taxon>Ecdysozoa</taxon>
        <taxon>Arthropoda</taxon>
        <taxon>Chelicerata</taxon>
        <taxon>Arachnida</taxon>
        <taxon>Araneae</taxon>
        <taxon>Araneomorphae</taxon>
        <taxon>Entelegynae</taxon>
        <taxon>Araneoidea</taxon>
        <taxon>Nephilidae</taxon>
        <taxon>Nephila</taxon>
    </lineage>
</organism>